<feature type="transmembrane region" description="Helical" evidence="2">
    <location>
        <begin position="181"/>
        <end position="200"/>
    </location>
</feature>
<protein>
    <submittedName>
        <fullName evidence="3">Uncharacterized protein</fullName>
    </submittedName>
</protein>
<dbReference type="Proteomes" id="UP000095185">
    <property type="component" value="Chromosome"/>
</dbReference>
<dbReference type="KEGG" id="clz:BIU88_03475"/>
<keyword evidence="2" id="KW-0472">Membrane</keyword>
<accession>A0A1D8D4H3</accession>
<reference evidence="3" key="1">
    <citation type="submission" date="2016-09" db="EMBL/GenBank/DDBJ databases">
        <title>Genome sequence of Chlorobaculum limnaeum.</title>
        <authorList>
            <person name="Liu Z."/>
            <person name="Tank M."/>
            <person name="Bryant D.A."/>
        </authorList>
    </citation>
    <scope>NUCLEOTIDE SEQUENCE [LARGE SCALE GENOMIC DNA]</scope>
    <source>
        <strain evidence="3">DSM 1677</strain>
    </source>
</reference>
<sequence length="254" mass="27891">MFEDDDLKWHNQGEKDAADGKDRSKPWPIPFESDESYQARCNAYDRGYFHTTGQVDGANLKWTKSTPTTRLFESETDKLRESAYRKGYESGARAPRSKGDSGINSDVTISNESTSSSYGSHSGHYSGISPKPFSTLIVIIYFGVIISYYLLWLVHPHPEKFLGGLIEAFINNCWSPTSDPVLNFFIDAIIIVVGIPIALALAGGILGTGIVLFLVFGVGWLLLKLASLSPFGAIVAIGISLGLLYGAFKWVRAR</sequence>
<evidence type="ECO:0000256" key="1">
    <source>
        <dbReference type="SAM" id="MobiDB-lite"/>
    </source>
</evidence>
<feature type="region of interest" description="Disordered" evidence="1">
    <location>
        <begin position="1"/>
        <end position="32"/>
    </location>
</feature>
<evidence type="ECO:0000256" key="2">
    <source>
        <dbReference type="SAM" id="Phobius"/>
    </source>
</evidence>
<feature type="region of interest" description="Disordered" evidence="1">
    <location>
        <begin position="83"/>
        <end position="106"/>
    </location>
</feature>
<keyword evidence="2" id="KW-1133">Transmembrane helix</keyword>
<dbReference type="EMBL" id="CP017305">
    <property type="protein sequence ID" value="AOS83284.1"/>
    <property type="molecule type" value="Genomic_DNA"/>
</dbReference>
<evidence type="ECO:0000313" key="4">
    <source>
        <dbReference type="Proteomes" id="UP000095185"/>
    </source>
</evidence>
<keyword evidence="4" id="KW-1185">Reference proteome</keyword>
<gene>
    <name evidence="3" type="ORF">BIU88_03475</name>
</gene>
<keyword evidence="2" id="KW-0812">Transmembrane</keyword>
<feature type="transmembrane region" description="Helical" evidence="2">
    <location>
        <begin position="205"/>
        <end position="223"/>
    </location>
</feature>
<dbReference type="RefSeq" id="WP_069809007.1">
    <property type="nucleotide sequence ID" value="NZ_CP017305.1"/>
</dbReference>
<proteinExistence type="predicted"/>
<dbReference type="AlphaFoldDB" id="A0A1D8D4H3"/>
<feature type="transmembrane region" description="Helical" evidence="2">
    <location>
        <begin position="229"/>
        <end position="248"/>
    </location>
</feature>
<feature type="compositionally biased region" description="Basic and acidic residues" evidence="1">
    <location>
        <begin position="7"/>
        <end position="25"/>
    </location>
</feature>
<name>A0A1D8D4H3_CHLLM</name>
<organism evidence="3 4">
    <name type="scientific">Chlorobaculum limnaeum</name>
    <dbReference type="NCBI Taxonomy" id="274537"/>
    <lineage>
        <taxon>Bacteria</taxon>
        <taxon>Pseudomonadati</taxon>
        <taxon>Chlorobiota</taxon>
        <taxon>Chlorobiia</taxon>
        <taxon>Chlorobiales</taxon>
        <taxon>Chlorobiaceae</taxon>
        <taxon>Chlorobaculum</taxon>
    </lineage>
</organism>
<feature type="transmembrane region" description="Helical" evidence="2">
    <location>
        <begin position="133"/>
        <end position="154"/>
    </location>
</feature>
<evidence type="ECO:0000313" key="3">
    <source>
        <dbReference type="EMBL" id="AOS83284.1"/>
    </source>
</evidence>